<reference evidence="1 2" key="1">
    <citation type="submission" date="2019-12" db="EMBL/GenBank/DDBJ databases">
        <title>Whole-genome analyses of novel actinobacteria.</title>
        <authorList>
            <person name="Sahin N."/>
            <person name="Saygin H."/>
        </authorList>
    </citation>
    <scope>NUCLEOTIDE SEQUENCE [LARGE SCALE GENOMIC DNA]</scope>
    <source>
        <strain evidence="1 2">KC615</strain>
    </source>
</reference>
<comment type="caution">
    <text evidence="1">The sequence shown here is derived from an EMBL/GenBank/DDBJ whole genome shotgun (WGS) entry which is preliminary data.</text>
</comment>
<organism evidence="1 2">
    <name type="scientific">Shimazuella alba</name>
    <dbReference type="NCBI Taxonomy" id="2690964"/>
    <lineage>
        <taxon>Bacteria</taxon>
        <taxon>Bacillati</taxon>
        <taxon>Bacillota</taxon>
        <taxon>Bacilli</taxon>
        <taxon>Bacillales</taxon>
        <taxon>Thermoactinomycetaceae</taxon>
        <taxon>Shimazuella</taxon>
    </lineage>
</organism>
<protein>
    <submittedName>
        <fullName evidence="1">Uncharacterized protein</fullName>
    </submittedName>
</protein>
<dbReference type="EMBL" id="WUUL01000013">
    <property type="protein sequence ID" value="MXQ55352.1"/>
    <property type="molecule type" value="Genomic_DNA"/>
</dbReference>
<evidence type="ECO:0000313" key="1">
    <source>
        <dbReference type="EMBL" id="MXQ55352.1"/>
    </source>
</evidence>
<sequence length="101" mass="11280">MEYTSKENPIVTVKGLPDQGVTIRDDKRAYRRIPPADSISWVDKDGKSFSIGISKVWVDFGFVKSVSNVCRASDAKRIENPETKLGTYEVFDSGVTIHISK</sequence>
<gene>
    <name evidence="1" type="ORF">GSM42_16850</name>
</gene>
<dbReference type="AlphaFoldDB" id="A0A6I4W4W5"/>
<dbReference type="Proteomes" id="UP000430692">
    <property type="component" value="Unassembled WGS sequence"/>
</dbReference>
<evidence type="ECO:0000313" key="2">
    <source>
        <dbReference type="Proteomes" id="UP000430692"/>
    </source>
</evidence>
<dbReference type="RefSeq" id="WP_160802701.1">
    <property type="nucleotide sequence ID" value="NZ_WUUL01000013.1"/>
</dbReference>
<keyword evidence="2" id="KW-1185">Reference proteome</keyword>
<name>A0A6I4W4W5_9BACL</name>
<proteinExistence type="predicted"/>
<accession>A0A6I4W4W5</accession>